<evidence type="ECO:0000313" key="1">
    <source>
        <dbReference type="EMBL" id="TGY79008.1"/>
    </source>
</evidence>
<comment type="caution">
    <text evidence="1">The sequence shown here is derived from an EMBL/GenBank/DDBJ whole genome shotgun (WGS) entry which is preliminary data.</text>
</comment>
<dbReference type="EMBL" id="SRYB01000009">
    <property type="protein sequence ID" value="TGY79008.1"/>
    <property type="molecule type" value="Genomic_DNA"/>
</dbReference>
<dbReference type="Proteomes" id="UP000306319">
    <property type="component" value="Unassembled WGS sequence"/>
</dbReference>
<accession>A0AC61RLA5</accession>
<gene>
    <name evidence="1" type="ORF">E5331_08055</name>
</gene>
<organism evidence="1 2">
    <name type="scientific">Lepagella muris</name>
    <dbReference type="NCBI Taxonomy" id="3032870"/>
    <lineage>
        <taxon>Bacteria</taxon>
        <taxon>Pseudomonadati</taxon>
        <taxon>Bacteroidota</taxon>
        <taxon>Bacteroidia</taxon>
        <taxon>Bacteroidales</taxon>
        <taxon>Muribaculaceae</taxon>
        <taxon>Lepagella</taxon>
    </lineage>
</organism>
<proteinExistence type="predicted"/>
<name>A0AC61RLA5_9BACT</name>
<sequence length="154" mass="17244">MADTNPKILQTLNLNGQRFSIPACWEELGLTKDYMLALLSRDEYTPVANQQPTDTHTLYTDTVSGNPAGFHPGQCVIYPDSDIPDGWGLSIAKNVTTNVQGVPTKVNWYHATDVEKRLTRLEEKITITHDGVIGTGLWINEYPWQQDAVWDNGN</sequence>
<evidence type="ECO:0000313" key="2">
    <source>
        <dbReference type="Proteomes" id="UP000306319"/>
    </source>
</evidence>
<keyword evidence="2" id="KW-1185">Reference proteome</keyword>
<reference evidence="1" key="1">
    <citation type="submission" date="2019-04" db="EMBL/GenBank/DDBJ databases">
        <title>Microbes associate with the intestines of laboratory mice.</title>
        <authorList>
            <person name="Navarre W."/>
            <person name="Wong E."/>
            <person name="Huang K."/>
            <person name="Tropini C."/>
            <person name="Ng K."/>
            <person name="Yu B."/>
        </authorList>
    </citation>
    <scope>NUCLEOTIDE SEQUENCE</scope>
    <source>
        <strain evidence="1">NM04_E33</strain>
    </source>
</reference>
<protein>
    <submittedName>
        <fullName evidence="1">Uncharacterized protein</fullName>
    </submittedName>
</protein>